<evidence type="ECO:0000256" key="2">
    <source>
        <dbReference type="ARBA" id="ARBA00023150"/>
    </source>
</evidence>
<dbReference type="PANTHER" id="PTHR30592:SF1">
    <property type="entry name" value="SULFUR CARRIER PROTEIN FDHD"/>
    <property type="match status" value="1"/>
</dbReference>
<comment type="similarity">
    <text evidence="3">Belongs to the FdhD family.</text>
</comment>
<dbReference type="Pfam" id="PF02634">
    <property type="entry name" value="FdhD-NarQ"/>
    <property type="match status" value="1"/>
</dbReference>
<keyword evidence="1 3" id="KW-0963">Cytoplasm</keyword>
<evidence type="ECO:0000256" key="1">
    <source>
        <dbReference type="ARBA" id="ARBA00022490"/>
    </source>
</evidence>
<dbReference type="RefSeq" id="WP_103526304.1">
    <property type="nucleotide sequence ID" value="NZ_JAIZDC010000004.1"/>
</dbReference>
<accession>A0A454JDE2</accession>
<dbReference type="SUPFAM" id="SSF53927">
    <property type="entry name" value="Cytidine deaminase-like"/>
    <property type="match status" value="1"/>
</dbReference>
<dbReference type="HAMAP" id="MF_00187">
    <property type="entry name" value="FdhD"/>
    <property type="match status" value="1"/>
</dbReference>
<feature type="binding site" evidence="3">
    <location>
        <begin position="254"/>
        <end position="259"/>
    </location>
    <ligand>
        <name>Mo-bis(molybdopterin guanine dinucleotide)</name>
        <dbReference type="ChEBI" id="CHEBI:60539"/>
    </ligand>
</feature>
<evidence type="ECO:0000256" key="3">
    <source>
        <dbReference type="HAMAP-Rule" id="MF_00187"/>
    </source>
</evidence>
<protein>
    <recommendedName>
        <fullName evidence="3">Sulfur carrier protein FdhD</fullName>
    </recommendedName>
</protein>
<dbReference type="PANTHER" id="PTHR30592">
    <property type="entry name" value="FORMATE DEHYDROGENASE"/>
    <property type="match status" value="1"/>
</dbReference>
<evidence type="ECO:0000313" key="5">
    <source>
        <dbReference type="Proteomes" id="UP000274139"/>
    </source>
</evidence>
<dbReference type="InterPro" id="IPR016193">
    <property type="entry name" value="Cytidine_deaminase-like"/>
</dbReference>
<dbReference type="AlphaFoldDB" id="A0A454JDE2"/>
<dbReference type="Proteomes" id="UP000274139">
    <property type="component" value="Unassembled WGS sequence"/>
</dbReference>
<feature type="active site" description="Cysteine persulfide intermediate" evidence="3">
    <location>
        <position position="117"/>
    </location>
</feature>
<keyword evidence="5" id="KW-1185">Reference proteome</keyword>
<dbReference type="GO" id="GO:0005737">
    <property type="term" value="C:cytoplasm"/>
    <property type="evidence" value="ECO:0007669"/>
    <property type="project" value="UniProtKB-SubCell"/>
</dbReference>
<keyword evidence="4" id="KW-0808">Transferase</keyword>
<reference evidence="4 5" key="1">
    <citation type="submission" date="2018-10" db="EMBL/GenBank/DDBJ databases">
        <title>Draft genome sequence of Aquitalea MWU14-2217 isolated from a wild cranberry bog in Provincetown, Massachusetts.</title>
        <authorList>
            <person name="Ebadzadsahrai G."/>
            <person name="Soby S."/>
        </authorList>
    </citation>
    <scope>NUCLEOTIDE SEQUENCE [LARGE SCALE GENOMIC DNA]</scope>
    <source>
        <strain evidence="4 5">MWU14-2217</strain>
    </source>
</reference>
<comment type="subcellular location">
    <subcellularLocation>
        <location evidence="3">Cytoplasm</location>
    </subcellularLocation>
</comment>
<comment type="function">
    <text evidence="3">Required for formate dehydrogenase (FDH) activity. Acts as a sulfur carrier protein that transfers sulfur from IscS to the molybdenum cofactor prior to its insertion into FDH.</text>
</comment>
<proteinExistence type="inferred from homology"/>
<dbReference type="GO" id="GO:0097163">
    <property type="term" value="F:sulfur carrier activity"/>
    <property type="evidence" value="ECO:0007669"/>
    <property type="project" value="UniProtKB-UniRule"/>
</dbReference>
<dbReference type="Gene3D" id="3.40.140.10">
    <property type="entry name" value="Cytidine Deaminase, domain 2"/>
    <property type="match status" value="1"/>
</dbReference>
<dbReference type="EMBL" id="RFAR01000113">
    <property type="protein sequence ID" value="RMC91498.1"/>
    <property type="molecule type" value="Genomic_DNA"/>
</dbReference>
<keyword evidence="2 3" id="KW-0501">Molybdenum cofactor biosynthesis</keyword>
<dbReference type="OrthoDB" id="3197277at2"/>
<dbReference type="InterPro" id="IPR003786">
    <property type="entry name" value="FdhD"/>
</dbReference>
<name>A0A454JDE2_9NEIS</name>
<organism evidence="4 5">
    <name type="scientific">Aquitalea palustris</name>
    <dbReference type="NCBI Taxonomy" id="2480983"/>
    <lineage>
        <taxon>Bacteria</taxon>
        <taxon>Pseudomonadati</taxon>
        <taxon>Pseudomonadota</taxon>
        <taxon>Betaproteobacteria</taxon>
        <taxon>Neisseriales</taxon>
        <taxon>Chromobacteriaceae</taxon>
        <taxon>Aquitalea</taxon>
    </lineage>
</organism>
<dbReference type="NCBIfam" id="TIGR00129">
    <property type="entry name" value="fdhD_narQ"/>
    <property type="match status" value="1"/>
</dbReference>
<sequence length="272" mass="29245">MTDSAPEGFDITSHIDRIQWQEAQPMLTQADALACEVPVALVYNGLAHVVMMASPQQLEDFARGFSLAEGIVRQLADIYDIEVRNATSGIEVHVELASACFSALKERRRQLAGRTGCGLCGVEQLAEIFRPLPALPDTVRLGWPALKRALQALPERQTLSQQTGCAHAAAWLDLQGSLLQVSEDVGRHVALDKLIGRRAVSDWGAGVALVTSRASYEMVQKAAAAGIEILVAVAAPTALAVQMAEQYGLTLLGFARPGRVNVYTHPQRLLAG</sequence>
<dbReference type="Gene3D" id="3.10.20.10">
    <property type="match status" value="1"/>
</dbReference>
<dbReference type="GO" id="GO:0006777">
    <property type="term" value="P:Mo-molybdopterin cofactor biosynthetic process"/>
    <property type="evidence" value="ECO:0007669"/>
    <property type="project" value="UniProtKB-UniRule"/>
</dbReference>
<evidence type="ECO:0000313" key="4">
    <source>
        <dbReference type="EMBL" id="RMC91498.1"/>
    </source>
</evidence>
<gene>
    <name evidence="3 4" type="primary">fdhD</name>
    <name evidence="4" type="ORF">EAY64_19115</name>
</gene>
<dbReference type="GO" id="GO:0016783">
    <property type="term" value="F:sulfurtransferase activity"/>
    <property type="evidence" value="ECO:0007669"/>
    <property type="project" value="InterPro"/>
</dbReference>
<dbReference type="PIRSF" id="PIRSF015626">
    <property type="entry name" value="FdhD"/>
    <property type="match status" value="1"/>
</dbReference>
<comment type="caution">
    <text evidence="4">The sequence shown here is derived from an EMBL/GenBank/DDBJ whole genome shotgun (WGS) entry which is preliminary data.</text>
</comment>